<reference evidence="2 3" key="1">
    <citation type="journal article" date="2016" name="Nat. Commun.">
        <title>Thousands of microbial genomes shed light on interconnected biogeochemical processes in an aquifer system.</title>
        <authorList>
            <person name="Anantharaman K."/>
            <person name="Brown C.T."/>
            <person name="Hug L.A."/>
            <person name="Sharon I."/>
            <person name="Castelle C.J."/>
            <person name="Probst A.J."/>
            <person name="Thomas B.C."/>
            <person name="Singh A."/>
            <person name="Wilkins M.J."/>
            <person name="Karaoz U."/>
            <person name="Brodie E.L."/>
            <person name="Williams K.H."/>
            <person name="Hubbard S.S."/>
            <person name="Banfield J.F."/>
        </authorList>
    </citation>
    <scope>NUCLEOTIDE SEQUENCE [LARGE SCALE GENOMIC DNA]</scope>
</reference>
<dbReference type="PROSITE" id="PS00409">
    <property type="entry name" value="PROKAR_NTER_METHYL"/>
    <property type="match status" value="1"/>
</dbReference>
<sequence>MKIKNLKFVTPAKRSSNPMEQWSHDCRRMTKTRNCSAGFTLIEMVITILVFSILVVTIVGIFIQAVRIERRAVLAQQIQENATYVLESMAKEIRVSEIVDQDSPNCVATDITLDHPINGTIIYGLSSDGLGNIERQDGSMTVLNSSVTQFTRFNFCVTGSGTSDNKSAKVTILMSLKNRAGPEQLSVNLQTTVVSRDITTEFQNP</sequence>
<comment type="caution">
    <text evidence="2">The sequence shown here is derived from an EMBL/GenBank/DDBJ whole genome shotgun (WGS) entry which is preliminary data.</text>
</comment>
<evidence type="ECO:0008006" key="4">
    <source>
        <dbReference type="Google" id="ProtNLM"/>
    </source>
</evidence>
<proteinExistence type="predicted"/>
<evidence type="ECO:0000256" key="1">
    <source>
        <dbReference type="SAM" id="Phobius"/>
    </source>
</evidence>
<dbReference type="Pfam" id="PF07963">
    <property type="entry name" value="N_methyl"/>
    <property type="match status" value="1"/>
</dbReference>
<dbReference type="SUPFAM" id="SSF54523">
    <property type="entry name" value="Pili subunits"/>
    <property type="match status" value="1"/>
</dbReference>
<dbReference type="NCBIfam" id="TIGR02532">
    <property type="entry name" value="IV_pilin_GFxxxE"/>
    <property type="match status" value="1"/>
</dbReference>
<protein>
    <recommendedName>
        <fullName evidence="4">Type II secretion system protein</fullName>
    </recommendedName>
</protein>
<dbReference type="InterPro" id="IPR012902">
    <property type="entry name" value="N_methyl_site"/>
</dbReference>
<gene>
    <name evidence="2" type="ORF">A2998_00305</name>
</gene>
<name>A0A1G2IB47_9BACT</name>
<evidence type="ECO:0000313" key="2">
    <source>
        <dbReference type="EMBL" id="OGZ71348.1"/>
    </source>
</evidence>
<dbReference type="InterPro" id="IPR045584">
    <property type="entry name" value="Pilin-like"/>
</dbReference>
<keyword evidence="1" id="KW-1133">Transmembrane helix</keyword>
<evidence type="ECO:0000313" key="3">
    <source>
        <dbReference type="Proteomes" id="UP000178826"/>
    </source>
</evidence>
<dbReference type="EMBL" id="MHOZ01000058">
    <property type="protein sequence ID" value="OGZ71348.1"/>
    <property type="molecule type" value="Genomic_DNA"/>
</dbReference>
<keyword evidence="1" id="KW-0812">Transmembrane</keyword>
<organism evidence="2 3">
    <name type="scientific">Candidatus Staskawiczbacteria bacterium RIFCSPLOWO2_01_FULL_37_25b</name>
    <dbReference type="NCBI Taxonomy" id="1802213"/>
    <lineage>
        <taxon>Bacteria</taxon>
        <taxon>Candidatus Staskawicziibacteriota</taxon>
    </lineage>
</organism>
<accession>A0A1G2IB47</accession>
<dbReference type="Proteomes" id="UP000178826">
    <property type="component" value="Unassembled WGS sequence"/>
</dbReference>
<keyword evidence="1" id="KW-0472">Membrane</keyword>
<feature type="transmembrane region" description="Helical" evidence="1">
    <location>
        <begin position="37"/>
        <end position="63"/>
    </location>
</feature>
<dbReference type="AlphaFoldDB" id="A0A1G2IB47"/>
<dbReference type="Gene3D" id="3.30.700.10">
    <property type="entry name" value="Glycoprotein, Type 4 Pilin"/>
    <property type="match status" value="1"/>
</dbReference>